<dbReference type="Proteomes" id="UP000473648">
    <property type="component" value="Unassembled WGS sequence"/>
</dbReference>
<dbReference type="AlphaFoldDB" id="A0A6L5GQ65"/>
<dbReference type="SUPFAM" id="SSF51905">
    <property type="entry name" value="FAD/NAD(P)-binding domain"/>
    <property type="match status" value="1"/>
</dbReference>
<dbReference type="Gene3D" id="3.30.9.10">
    <property type="entry name" value="D-Amino Acid Oxidase, subunit A, domain 2"/>
    <property type="match status" value="1"/>
</dbReference>
<protein>
    <submittedName>
        <fullName evidence="3">FAD/NAD(P)-binding oxidoreductase</fullName>
    </submittedName>
</protein>
<dbReference type="Pfam" id="PF04324">
    <property type="entry name" value="Fer2_BFD"/>
    <property type="match status" value="1"/>
</dbReference>
<name>A0A6L5GQ65_9FIRM</name>
<evidence type="ECO:0000313" key="3">
    <source>
        <dbReference type="EMBL" id="MQM72243.1"/>
    </source>
</evidence>
<keyword evidence="4" id="KW-1185">Reference proteome</keyword>
<dbReference type="Gene3D" id="3.50.50.60">
    <property type="entry name" value="FAD/NAD(P)-binding domain"/>
    <property type="match status" value="1"/>
</dbReference>
<evidence type="ECO:0000259" key="2">
    <source>
        <dbReference type="Pfam" id="PF04324"/>
    </source>
</evidence>
<dbReference type="InterPro" id="IPR007419">
    <property type="entry name" value="BFD-like_2Fe2S-bd_dom"/>
</dbReference>
<proteinExistence type="predicted"/>
<dbReference type="EMBL" id="VOGB01000004">
    <property type="protein sequence ID" value="MQM72243.1"/>
    <property type="molecule type" value="Genomic_DNA"/>
</dbReference>
<feature type="domain" description="FAD dependent oxidoreductase" evidence="1">
    <location>
        <begin position="95"/>
        <end position="444"/>
    </location>
</feature>
<dbReference type="Gene3D" id="1.10.10.1100">
    <property type="entry name" value="BFD-like [2Fe-2S]-binding domain"/>
    <property type="match status" value="1"/>
</dbReference>
<dbReference type="SUPFAM" id="SSF54373">
    <property type="entry name" value="FAD-linked reductases, C-terminal domain"/>
    <property type="match status" value="1"/>
</dbReference>
<dbReference type="InterPro" id="IPR052745">
    <property type="entry name" value="G3P_Oxidase/Oxidoreductase"/>
</dbReference>
<gene>
    <name evidence="3" type="ORF">FRC53_02190</name>
</gene>
<dbReference type="Pfam" id="PF01266">
    <property type="entry name" value="DAO"/>
    <property type="match status" value="1"/>
</dbReference>
<organism evidence="3 4">
    <name type="scientific">Candidatus Pseudoramibacter fermentans</name>
    <dbReference type="NCBI Taxonomy" id="2594427"/>
    <lineage>
        <taxon>Bacteria</taxon>
        <taxon>Bacillati</taxon>
        <taxon>Bacillota</taxon>
        <taxon>Clostridia</taxon>
        <taxon>Eubacteriales</taxon>
        <taxon>Eubacteriaceae</taxon>
        <taxon>Pseudoramibacter</taxon>
    </lineage>
</organism>
<dbReference type="PANTHER" id="PTHR42720:SF1">
    <property type="entry name" value="GLYCEROL 3-PHOSPHATE OXIDASE"/>
    <property type="match status" value="1"/>
</dbReference>
<dbReference type="InterPro" id="IPR036188">
    <property type="entry name" value="FAD/NAD-bd_sf"/>
</dbReference>
<dbReference type="InterPro" id="IPR041854">
    <property type="entry name" value="BFD-like_2Fe2S-bd_dom_sf"/>
</dbReference>
<evidence type="ECO:0000313" key="4">
    <source>
        <dbReference type="Proteomes" id="UP000473648"/>
    </source>
</evidence>
<dbReference type="InterPro" id="IPR006076">
    <property type="entry name" value="FAD-dep_OxRdtase"/>
</dbReference>
<evidence type="ECO:0000259" key="1">
    <source>
        <dbReference type="Pfam" id="PF01266"/>
    </source>
</evidence>
<sequence>MEQAINEFYNQVKRTCGDEVAEHVQIEIDKRNVVKLTGEVHTWQDVVDIGHIAGRLSGTKGVVNSIKTPEFQKMPNDYPAAEKTGREKGIIGKYDIVIIGGGITGASIARTLSKYNKSIVVLEKKNDVCEGASKANNGMIHSGYDSKTGSLKQRMCVKGNAMYTQWSKELDFKFNRCGSFVVAFDEEDEEYLNQFYERGKANGVPGIEILDGDEARKIEPLISPEVTKALWTPSAGYIETYEVVLALMENAIDNGVKLMTETEVAAIDTESQKATQVITNKGVIQAGCVINAAGIYADDIAEMVDDRFYTLHNRRGTLVLMDRKKRSFSPKCFVGTAPKNFTKGGGPMTTPDGNPFWGPSAIEVANKEDVGVSPQDIQFVMEKGKHLSPGINEKDIIRFFSGARPANYIEDFIIEPSEKIDNFIHVAGIQSPGVASAPAVGEYTEQIYLNLFPNTKRKENWNPIRKKQKPFRECTQEERDQLIKEDPKYGHIICRCETVTEAEIIRAIHGKVPATTVDAVKRRTRAGMGRCQAGFCGPRVVEILARELGVDSLEITKNGGDSRILVSKSRKEPEK</sequence>
<accession>A0A6L5GQ65</accession>
<reference evidence="3" key="1">
    <citation type="journal article" date="2020" name="Appl. Environ. Microbiol.">
        <title>Medium-Chain Fatty Acid Synthesis by 'Candidatus Weimeria bifida' gen. nov., sp. nov., and 'Candidatus Pseudoramibacter fermentans' sp. nov.</title>
        <authorList>
            <person name="Scarborough M.J."/>
            <person name="Myers K.S."/>
            <person name="Donohue T.J."/>
            <person name="Noguera D.R."/>
        </authorList>
    </citation>
    <scope>NUCLEOTIDE SEQUENCE</scope>
    <source>
        <strain evidence="3">EUB1.1</strain>
    </source>
</reference>
<dbReference type="PANTHER" id="PTHR42720">
    <property type="entry name" value="GLYCEROL-3-PHOSPHATE DEHYDROGENASE"/>
    <property type="match status" value="1"/>
</dbReference>
<feature type="domain" description="BFD-like [2Fe-2S]-binding" evidence="2">
    <location>
        <begin position="492"/>
        <end position="546"/>
    </location>
</feature>
<dbReference type="CDD" id="cd19946">
    <property type="entry name" value="GlpA-like_Fer2_BFD-like"/>
    <property type="match status" value="1"/>
</dbReference>
<comment type="caution">
    <text evidence="3">The sequence shown here is derived from an EMBL/GenBank/DDBJ whole genome shotgun (WGS) entry which is preliminary data.</text>
</comment>